<dbReference type="EMBL" id="VIRS01000043">
    <property type="protein sequence ID" value="TQS40345.1"/>
    <property type="molecule type" value="Genomic_DNA"/>
</dbReference>
<name>A0A545AI30_9ACTN</name>
<dbReference type="CDD" id="cd12913">
    <property type="entry name" value="PDC1_MCP_like"/>
    <property type="match status" value="1"/>
</dbReference>
<keyword evidence="2" id="KW-1185">Reference proteome</keyword>
<dbReference type="Pfam" id="PF22673">
    <property type="entry name" value="MCP-like_PDC_1"/>
    <property type="match status" value="1"/>
</dbReference>
<accession>A0A545AI30</accession>
<dbReference type="AlphaFoldDB" id="A0A545AI30"/>
<sequence length="236" mass="25331">MEPAVAGVVTAVRAVVEGVFADVAALRQGVEALFERAGAPVVRDDLAELYPSLTAPLRTPGGPAKGAGFVAAPHVLADAPWWLEWWIREPSGEPSRLIVDVDPDGEHFYDYTTLPWYRDPARTGLRNVTGPYVDYLCTDEYTLTFTESVRSGGRFLGVVGTDVDVDRFEVTVLPSLRAVPGAATLINAHGRVIASNSPHRSGGSLVRDVDVAEMWAAGDPRLIPCGNFPIGLLLVP</sequence>
<organism evidence="1 2">
    <name type="scientific">Cryptosporangium phraense</name>
    <dbReference type="NCBI Taxonomy" id="2593070"/>
    <lineage>
        <taxon>Bacteria</taxon>
        <taxon>Bacillati</taxon>
        <taxon>Actinomycetota</taxon>
        <taxon>Actinomycetes</taxon>
        <taxon>Cryptosporangiales</taxon>
        <taxon>Cryptosporangiaceae</taxon>
        <taxon>Cryptosporangium</taxon>
    </lineage>
</organism>
<proteinExistence type="predicted"/>
<evidence type="ECO:0000313" key="2">
    <source>
        <dbReference type="Proteomes" id="UP000317982"/>
    </source>
</evidence>
<dbReference type="Proteomes" id="UP000317982">
    <property type="component" value="Unassembled WGS sequence"/>
</dbReference>
<comment type="caution">
    <text evidence="1">The sequence shown here is derived from an EMBL/GenBank/DDBJ whole genome shotgun (WGS) entry which is preliminary data.</text>
</comment>
<evidence type="ECO:0000313" key="1">
    <source>
        <dbReference type="EMBL" id="TQS40345.1"/>
    </source>
</evidence>
<dbReference type="OrthoDB" id="8687362at2"/>
<dbReference type="Gene3D" id="3.30.450.20">
    <property type="entry name" value="PAS domain"/>
    <property type="match status" value="1"/>
</dbReference>
<protein>
    <submittedName>
        <fullName evidence="1">Uncharacterized protein</fullName>
    </submittedName>
</protein>
<reference evidence="1 2" key="1">
    <citation type="submission" date="2019-07" db="EMBL/GenBank/DDBJ databases">
        <title>Cryptosporangium phraense sp. nov., isolated from plant litter.</title>
        <authorList>
            <person name="Suriyachadkun C."/>
        </authorList>
    </citation>
    <scope>NUCLEOTIDE SEQUENCE [LARGE SCALE GENOMIC DNA]</scope>
    <source>
        <strain evidence="1 2">A-T 5661</strain>
    </source>
</reference>
<gene>
    <name evidence="1" type="ORF">FL583_35415</name>
</gene>
<dbReference type="InParanoid" id="A0A545AI30"/>